<comment type="caution">
    <text evidence="2">The sequence shown here is derived from an EMBL/GenBank/DDBJ whole genome shotgun (WGS) entry which is preliminary data.</text>
</comment>
<protein>
    <submittedName>
        <fullName evidence="2">Uncharacterized protein</fullName>
    </submittedName>
</protein>
<evidence type="ECO:0000313" key="2">
    <source>
        <dbReference type="EMBL" id="GIO39492.1"/>
    </source>
</evidence>
<dbReference type="Proteomes" id="UP000681162">
    <property type="component" value="Unassembled WGS sequence"/>
</dbReference>
<feature type="chain" id="PRO_5038517816" evidence="1">
    <location>
        <begin position="27"/>
        <end position="62"/>
    </location>
</feature>
<accession>A0A920CK12</accession>
<organism evidence="2 3">
    <name type="scientific">Paenibacillus antibioticophila</name>
    <dbReference type="NCBI Taxonomy" id="1274374"/>
    <lineage>
        <taxon>Bacteria</taxon>
        <taxon>Bacillati</taxon>
        <taxon>Bacillota</taxon>
        <taxon>Bacilli</taxon>
        <taxon>Bacillales</taxon>
        <taxon>Paenibacillaceae</taxon>
        <taxon>Paenibacillus</taxon>
    </lineage>
</organism>
<proteinExistence type="predicted"/>
<evidence type="ECO:0000256" key="1">
    <source>
        <dbReference type="SAM" id="SignalP"/>
    </source>
</evidence>
<dbReference type="EMBL" id="BORR01000022">
    <property type="protein sequence ID" value="GIO39492.1"/>
    <property type="molecule type" value="Genomic_DNA"/>
</dbReference>
<name>A0A920CK12_9BACL</name>
<dbReference type="AlphaFoldDB" id="A0A920CK12"/>
<gene>
    <name evidence="2" type="ORF">J41TS12_43530</name>
</gene>
<reference evidence="2 3" key="1">
    <citation type="submission" date="2021-03" db="EMBL/GenBank/DDBJ databases">
        <title>Antimicrobial resistance genes in bacteria isolated from Japanese honey, and their potential for conferring macrolide and lincosamide resistance in the American foulbrood pathogen Paenibacillus larvae.</title>
        <authorList>
            <person name="Okamoto M."/>
            <person name="Kumagai M."/>
            <person name="Kanamori H."/>
            <person name="Takamatsu D."/>
        </authorList>
    </citation>
    <scope>NUCLEOTIDE SEQUENCE [LARGE SCALE GENOMIC DNA]</scope>
    <source>
        <strain evidence="2 3">J41TS12</strain>
    </source>
</reference>
<keyword evidence="1" id="KW-0732">Signal</keyword>
<evidence type="ECO:0000313" key="3">
    <source>
        <dbReference type="Proteomes" id="UP000681162"/>
    </source>
</evidence>
<keyword evidence="3" id="KW-1185">Reference proteome</keyword>
<dbReference type="RefSeq" id="WP_212942795.1">
    <property type="nucleotide sequence ID" value="NZ_BORR01000022.1"/>
</dbReference>
<feature type="signal peptide" evidence="1">
    <location>
        <begin position="1"/>
        <end position="26"/>
    </location>
</feature>
<sequence length="62" mass="6701">MSNIKKFILCMTIPLILILASCDATKQLDEVVHADLDMIDTVSIDHGSTRLLLEVADTGNGS</sequence>
<dbReference type="PROSITE" id="PS51257">
    <property type="entry name" value="PROKAR_LIPOPROTEIN"/>
    <property type="match status" value="1"/>
</dbReference>